<gene>
    <name evidence="2" type="ORF">CVS27_11230</name>
</gene>
<dbReference type="EMBL" id="PPXC01000007">
    <property type="protein sequence ID" value="POH73472.1"/>
    <property type="molecule type" value="Genomic_DNA"/>
</dbReference>
<keyword evidence="3" id="KW-1185">Reference proteome</keyword>
<protein>
    <submittedName>
        <fullName evidence="2">Excisionase</fullName>
    </submittedName>
</protein>
<evidence type="ECO:0000313" key="3">
    <source>
        <dbReference type="Proteomes" id="UP000237061"/>
    </source>
</evidence>
<sequence>MSSPNPTSSDLLRPSQLAERLNITERTLSEWRIRGYGPAYIRLGKSIRYRTESVETWLLAQEHQSTSEEVL</sequence>
<dbReference type="InterPro" id="IPR036388">
    <property type="entry name" value="WH-like_DNA-bd_sf"/>
</dbReference>
<comment type="caution">
    <text evidence="2">The sequence shown here is derived from an EMBL/GenBank/DDBJ whole genome shotgun (WGS) entry which is preliminary data.</text>
</comment>
<name>A0A2S3ZX13_ARTGL</name>
<proteinExistence type="predicted"/>
<dbReference type="AlphaFoldDB" id="A0A2S3ZX13"/>
<feature type="domain" description="Helix-turn-helix" evidence="1">
    <location>
        <begin position="11"/>
        <end position="61"/>
    </location>
</feature>
<dbReference type="Gene3D" id="1.10.10.10">
    <property type="entry name" value="Winged helix-like DNA-binding domain superfamily/Winged helix DNA-binding domain"/>
    <property type="match status" value="1"/>
</dbReference>
<dbReference type="Proteomes" id="UP000237061">
    <property type="component" value="Unassembled WGS sequence"/>
</dbReference>
<dbReference type="InterPro" id="IPR009061">
    <property type="entry name" value="DNA-bd_dom_put_sf"/>
</dbReference>
<organism evidence="2 3">
    <name type="scientific">Arthrobacter glacialis</name>
    <dbReference type="NCBI Taxonomy" id="1664"/>
    <lineage>
        <taxon>Bacteria</taxon>
        <taxon>Bacillati</taxon>
        <taxon>Actinomycetota</taxon>
        <taxon>Actinomycetes</taxon>
        <taxon>Micrococcales</taxon>
        <taxon>Micrococcaceae</taxon>
        <taxon>Arthrobacter</taxon>
    </lineage>
</organism>
<evidence type="ECO:0000259" key="1">
    <source>
        <dbReference type="Pfam" id="PF12728"/>
    </source>
</evidence>
<reference evidence="2 3" key="1">
    <citation type="submission" date="2018-01" db="EMBL/GenBank/DDBJ databases">
        <title>Arthrobacter sp. nov., from glaciers in China.</title>
        <authorList>
            <person name="Liu Q."/>
            <person name="Xin Y.-H."/>
        </authorList>
    </citation>
    <scope>NUCLEOTIDE SEQUENCE [LARGE SCALE GENOMIC DNA]</scope>
    <source>
        <strain evidence="2 3">HLT2-12-2</strain>
    </source>
</reference>
<evidence type="ECO:0000313" key="2">
    <source>
        <dbReference type="EMBL" id="POH73472.1"/>
    </source>
</evidence>
<dbReference type="SUPFAM" id="SSF46955">
    <property type="entry name" value="Putative DNA-binding domain"/>
    <property type="match status" value="1"/>
</dbReference>
<accession>A0A2S3ZX13</accession>
<dbReference type="RefSeq" id="WP_103465821.1">
    <property type="nucleotide sequence ID" value="NZ_PPXC01000007.1"/>
</dbReference>
<dbReference type="Pfam" id="PF12728">
    <property type="entry name" value="HTH_17"/>
    <property type="match status" value="1"/>
</dbReference>
<dbReference type="InterPro" id="IPR041657">
    <property type="entry name" value="HTH_17"/>
</dbReference>